<protein>
    <recommendedName>
        <fullName evidence="4">Response regulatory domain-containing protein</fullName>
    </recommendedName>
</protein>
<reference evidence="6" key="1">
    <citation type="submission" date="2019-11" db="EMBL/GenBank/DDBJ databases">
        <title>Isolation and characterization of a novel species in the genus Sulfuriferula.</title>
        <authorList>
            <person name="Mochizuki J."/>
            <person name="Kojima H."/>
            <person name="Fukui M."/>
        </authorList>
    </citation>
    <scope>NUCLEOTIDE SEQUENCE [LARGE SCALE GENOMIC DNA]</scope>
    <source>
        <strain evidence="6">SGTM</strain>
    </source>
</reference>
<accession>A0A809RLN3</accession>
<organism evidence="5 6">
    <name type="scientific">Sulfuriferula nivalis</name>
    <dbReference type="NCBI Taxonomy" id="2675298"/>
    <lineage>
        <taxon>Bacteria</taxon>
        <taxon>Pseudomonadati</taxon>
        <taxon>Pseudomonadota</taxon>
        <taxon>Betaproteobacteria</taxon>
        <taxon>Nitrosomonadales</taxon>
        <taxon>Sulfuricellaceae</taxon>
        <taxon>Sulfuriferula</taxon>
    </lineage>
</organism>
<dbReference type="KEGG" id="sniv:SFSGTM_30430"/>
<dbReference type="GO" id="GO:0000160">
    <property type="term" value="P:phosphorelay signal transduction system"/>
    <property type="evidence" value="ECO:0007669"/>
    <property type="project" value="InterPro"/>
</dbReference>
<evidence type="ECO:0000313" key="5">
    <source>
        <dbReference type="EMBL" id="BBP02335.1"/>
    </source>
</evidence>
<proteinExistence type="predicted"/>
<dbReference type="SUPFAM" id="SSF52172">
    <property type="entry name" value="CheY-like"/>
    <property type="match status" value="1"/>
</dbReference>
<feature type="domain" description="Response regulatory" evidence="4">
    <location>
        <begin position="52"/>
        <end position="168"/>
    </location>
</feature>
<evidence type="ECO:0000256" key="1">
    <source>
        <dbReference type="ARBA" id="ARBA00022553"/>
    </source>
</evidence>
<dbReference type="PANTHER" id="PTHR44591:SF20">
    <property type="entry name" value="PROTEIN PILH"/>
    <property type="match status" value="1"/>
</dbReference>
<name>A0A809RLN3_9PROT</name>
<evidence type="ECO:0000256" key="2">
    <source>
        <dbReference type="PROSITE-ProRule" id="PRU00169"/>
    </source>
</evidence>
<dbReference type="SMART" id="SM00448">
    <property type="entry name" value="REC"/>
    <property type="match status" value="1"/>
</dbReference>
<sequence length="190" mass="21453">MGYFKLFLSLFRKKTPMPIAHELDAEEQAAQPTKRQIERRNRKRRNAAKGTRALIIDDSGTVVFALRRVLQSTGYTTLEAFDAESGIEIARTERPEVIFLDIVLPGMNGFAALRLLRRDPLTKNIPIIMMSSNEQATEQFFGSRIGADDFMKKPFARQEVFARLEKLVDSDSHLRRPTYEPTPAPGAGAV</sequence>
<dbReference type="CDD" id="cd00156">
    <property type="entry name" value="REC"/>
    <property type="match status" value="1"/>
</dbReference>
<dbReference type="InterPro" id="IPR001789">
    <property type="entry name" value="Sig_transdc_resp-reg_receiver"/>
</dbReference>
<dbReference type="InterPro" id="IPR050595">
    <property type="entry name" value="Bact_response_regulator"/>
</dbReference>
<dbReference type="PROSITE" id="PS50110">
    <property type="entry name" value="RESPONSE_REGULATORY"/>
    <property type="match status" value="1"/>
</dbReference>
<dbReference type="AlphaFoldDB" id="A0A809RLN3"/>
<evidence type="ECO:0000259" key="4">
    <source>
        <dbReference type="PROSITE" id="PS50110"/>
    </source>
</evidence>
<keyword evidence="1 2" id="KW-0597">Phosphoprotein</keyword>
<dbReference type="PANTHER" id="PTHR44591">
    <property type="entry name" value="STRESS RESPONSE REGULATOR PROTEIN 1"/>
    <property type="match status" value="1"/>
</dbReference>
<dbReference type="RefSeq" id="WP_162085982.1">
    <property type="nucleotide sequence ID" value="NZ_AP021881.1"/>
</dbReference>
<dbReference type="Proteomes" id="UP000463939">
    <property type="component" value="Chromosome"/>
</dbReference>
<evidence type="ECO:0000256" key="3">
    <source>
        <dbReference type="SAM" id="MobiDB-lite"/>
    </source>
</evidence>
<dbReference type="Gene3D" id="3.40.50.2300">
    <property type="match status" value="1"/>
</dbReference>
<dbReference type="EMBL" id="AP021881">
    <property type="protein sequence ID" value="BBP02335.1"/>
    <property type="molecule type" value="Genomic_DNA"/>
</dbReference>
<dbReference type="Pfam" id="PF00072">
    <property type="entry name" value="Response_reg"/>
    <property type="match status" value="1"/>
</dbReference>
<dbReference type="InterPro" id="IPR011006">
    <property type="entry name" value="CheY-like_superfamily"/>
</dbReference>
<feature type="modified residue" description="4-aspartylphosphate" evidence="2">
    <location>
        <position position="101"/>
    </location>
</feature>
<evidence type="ECO:0000313" key="6">
    <source>
        <dbReference type="Proteomes" id="UP000463939"/>
    </source>
</evidence>
<keyword evidence="6" id="KW-1185">Reference proteome</keyword>
<gene>
    <name evidence="5" type="ORF">SFSGTM_30430</name>
</gene>
<feature type="region of interest" description="Disordered" evidence="3">
    <location>
        <begin position="26"/>
        <end position="48"/>
    </location>
</feature>